<dbReference type="EMBL" id="CP001785">
    <property type="protein sequence ID" value="ACX53078.1"/>
    <property type="molecule type" value="Genomic_DNA"/>
</dbReference>
<accession>C9R9U9</accession>
<dbReference type="RefSeq" id="WP_015739954.1">
    <property type="nucleotide sequence ID" value="NC_013385.1"/>
</dbReference>
<gene>
    <name evidence="1" type="ordered locus">Adeg_2000</name>
</gene>
<evidence type="ECO:0000313" key="2">
    <source>
        <dbReference type="Proteomes" id="UP000002620"/>
    </source>
</evidence>
<dbReference type="Proteomes" id="UP000002620">
    <property type="component" value="Chromosome"/>
</dbReference>
<organism evidence="1 2">
    <name type="scientific">Ammonifex degensii (strain DSM 10501 / KC4)</name>
    <dbReference type="NCBI Taxonomy" id="429009"/>
    <lineage>
        <taxon>Bacteria</taxon>
        <taxon>Bacillati</taxon>
        <taxon>Bacillota</taxon>
        <taxon>Clostridia</taxon>
        <taxon>Thermoanaerobacterales</taxon>
        <taxon>Thermoanaerobacteraceae</taxon>
        <taxon>Ammonifex</taxon>
    </lineage>
</organism>
<keyword evidence="2" id="KW-1185">Reference proteome</keyword>
<dbReference type="AlphaFoldDB" id="C9R9U9"/>
<dbReference type="KEGG" id="adg:Adeg_2000"/>
<reference evidence="1 2" key="1">
    <citation type="submission" date="2009-10" db="EMBL/GenBank/DDBJ databases">
        <title>Complete sequence of chromosome of Ammonifex degensii KC4.</title>
        <authorList>
            <consortium name="US DOE Joint Genome Institute"/>
            <person name="Kerfeld C."/>
            <person name="Goodner B."/>
            <person name="Huber H."/>
            <person name="Stetter K."/>
            <person name="Lucas S."/>
            <person name="Copeland A."/>
            <person name="Lapidus A."/>
            <person name="Glavina del Rio T."/>
            <person name="Dalin E."/>
            <person name="Tice H."/>
            <person name="Bruce D."/>
            <person name="Goodwin L."/>
            <person name="Pitluck S."/>
            <person name="Saunders E."/>
            <person name="Brettin T."/>
            <person name="Detter J.C."/>
            <person name="Han C."/>
            <person name="Larimer F."/>
            <person name="Land M."/>
            <person name="Hauser L."/>
            <person name="Kyrpides N."/>
            <person name="Ovchinnikova G."/>
            <person name="Richardson P."/>
        </authorList>
    </citation>
    <scope>NUCLEOTIDE SEQUENCE [LARGE SCALE GENOMIC DNA]</scope>
    <source>
        <strain evidence="2">DSM 10501 / KC4</strain>
    </source>
</reference>
<dbReference type="HOGENOM" id="CLU_598419_0_0_9"/>
<dbReference type="OrthoDB" id="9572413at2"/>
<evidence type="ECO:0000313" key="1">
    <source>
        <dbReference type="EMBL" id="ACX53078.1"/>
    </source>
</evidence>
<protein>
    <recommendedName>
        <fullName evidence="3">DUF3987 domain-containing protein</fullName>
    </recommendedName>
</protein>
<dbReference type="STRING" id="429009.Adeg_2000"/>
<proteinExistence type="predicted"/>
<sequence>MVEMEHIRRLAELEAEERRLLLEETSSPPEDALPPFPEDALTGICGDIARLFAEHLEAPIQFWYFAALTALGAAISGHVTLAGALREPPRLYTVLVGESADPRKSTAIELVSDFFKEALGDLAPYVQRGIGSAEGLAVAVERLGAPRRVLLELDELKLFVDKAMVQGSVLLTVVNSLFSRVNYDAPTKHRNIRFEDTHLSLLAACTRETYESMWTPAFLDIGFVNRLWVVPGKPTKDVPLPRELPEGQVQELKRRLREIVEKAAQATFRIRTWGTKEEVALPYEWKLGMTPEAERVWSEWYTTTRPRDLHAKRLETYGLRLAVLLEVSRGNFEAIEADTIEKVVKLLRWQHECRQLLFPVDAATKTAIVEEKIRKTLRRARRMAFRDLYRAINAQRYGGYVFELAVRSLVELGEVEVRGGRKRRLVVWVGE</sequence>
<name>C9R9U9_AMMDK</name>
<evidence type="ECO:0008006" key="3">
    <source>
        <dbReference type="Google" id="ProtNLM"/>
    </source>
</evidence>